<dbReference type="Proteomes" id="UP000286773">
    <property type="component" value="Unassembled WGS sequence"/>
</dbReference>
<dbReference type="GO" id="GO:0016887">
    <property type="term" value="F:ATP hydrolysis activity"/>
    <property type="evidence" value="ECO:0007669"/>
    <property type="project" value="InterPro"/>
</dbReference>
<dbReference type="NCBIfam" id="TIGR02315">
    <property type="entry name" value="ABC_phnC"/>
    <property type="match status" value="1"/>
</dbReference>
<dbReference type="SUPFAM" id="SSF52540">
    <property type="entry name" value="P-loop containing nucleoside triphosphate hydrolases"/>
    <property type="match status" value="1"/>
</dbReference>
<organism evidence="9 10">
    <name type="scientific">Vagococcus acidifermentans</name>
    <dbReference type="NCBI Taxonomy" id="564710"/>
    <lineage>
        <taxon>Bacteria</taxon>
        <taxon>Bacillati</taxon>
        <taxon>Bacillota</taxon>
        <taxon>Bacilli</taxon>
        <taxon>Lactobacillales</taxon>
        <taxon>Enterococcaceae</taxon>
        <taxon>Vagococcus</taxon>
    </lineage>
</organism>
<dbReference type="InterPro" id="IPR012693">
    <property type="entry name" value="ABC_transpr_PhnC"/>
</dbReference>
<evidence type="ECO:0000259" key="8">
    <source>
        <dbReference type="PROSITE" id="PS50893"/>
    </source>
</evidence>
<dbReference type="GO" id="GO:0005524">
    <property type="term" value="F:ATP binding"/>
    <property type="evidence" value="ECO:0007669"/>
    <property type="project" value="UniProtKB-KW"/>
</dbReference>
<dbReference type="OrthoDB" id="9802264at2"/>
<gene>
    <name evidence="9" type="ORF">CBF27_02480</name>
</gene>
<dbReference type="CDD" id="cd03256">
    <property type="entry name" value="ABC_PhnC_transporter"/>
    <property type="match status" value="1"/>
</dbReference>
<comment type="caution">
    <text evidence="9">The sequence shown here is derived from an EMBL/GenBank/DDBJ whole genome shotgun (WGS) entry which is preliminary data.</text>
</comment>
<name>A0A430B0X8_9ENTE</name>
<keyword evidence="5" id="KW-0918">Phosphonate transport</keyword>
<evidence type="ECO:0000256" key="5">
    <source>
        <dbReference type="ARBA" id="ARBA00022885"/>
    </source>
</evidence>
<keyword evidence="1" id="KW-0813">Transport</keyword>
<dbReference type="SMART" id="SM00382">
    <property type="entry name" value="AAA"/>
    <property type="match status" value="1"/>
</dbReference>
<evidence type="ECO:0000256" key="3">
    <source>
        <dbReference type="ARBA" id="ARBA00022741"/>
    </source>
</evidence>
<keyword evidence="4 9" id="KW-0067">ATP-binding</keyword>
<evidence type="ECO:0000256" key="1">
    <source>
        <dbReference type="ARBA" id="ARBA00022448"/>
    </source>
</evidence>
<accession>A0A430B0X8</accession>
<keyword evidence="2" id="KW-1003">Cell membrane</keyword>
<dbReference type="GO" id="GO:0015416">
    <property type="term" value="F:ABC-type phosphonate transporter activity"/>
    <property type="evidence" value="ECO:0007669"/>
    <property type="project" value="InterPro"/>
</dbReference>
<dbReference type="InterPro" id="IPR003593">
    <property type="entry name" value="AAA+_ATPase"/>
</dbReference>
<protein>
    <submittedName>
        <fullName evidence="9">Phosphonate ABC transporter ATP-binding protein</fullName>
    </submittedName>
</protein>
<keyword evidence="6" id="KW-1278">Translocase</keyword>
<evidence type="ECO:0000313" key="10">
    <source>
        <dbReference type="Proteomes" id="UP000286773"/>
    </source>
</evidence>
<dbReference type="EMBL" id="NGKC01000002">
    <property type="protein sequence ID" value="RSU13975.1"/>
    <property type="molecule type" value="Genomic_DNA"/>
</dbReference>
<reference evidence="9 10" key="1">
    <citation type="submission" date="2017-05" db="EMBL/GenBank/DDBJ databases">
        <title>Vagococcus spp. assemblies.</title>
        <authorList>
            <person name="Gulvik C.A."/>
        </authorList>
    </citation>
    <scope>NUCLEOTIDE SEQUENCE [LARGE SCALE GENOMIC DNA]</scope>
    <source>
        <strain evidence="9 10">LMG 24798</strain>
    </source>
</reference>
<evidence type="ECO:0000256" key="2">
    <source>
        <dbReference type="ARBA" id="ARBA00022475"/>
    </source>
</evidence>
<dbReference type="Gene3D" id="3.40.50.300">
    <property type="entry name" value="P-loop containing nucleotide triphosphate hydrolases"/>
    <property type="match status" value="1"/>
</dbReference>
<dbReference type="InterPro" id="IPR050086">
    <property type="entry name" value="MetN_ABC_transporter-like"/>
</dbReference>
<keyword evidence="3" id="KW-0547">Nucleotide-binding</keyword>
<evidence type="ECO:0000256" key="7">
    <source>
        <dbReference type="ARBA" id="ARBA00023136"/>
    </source>
</evidence>
<dbReference type="PANTHER" id="PTHR43166:SF6">
    <property type="entry name" value="PHOSPHONATES IMPORT ATP-BINDING PROTEIN PHNC"/>
    <property type="match status" value="1"/>
</dbReference>
<dbReference type="AlphaFoldDB" id="A0A430B0X8"/>
<evidence type="ECO:0000256" key="6">
    <source>
        <dbReference type="ARBA" id="ARBA00022967"/>
    </source>
</evidence>
<dbReference type="Pfam" id="PF00005">
    <property type="entry name" value="ABC_tran"/>
    <property type="match status" value="1"/>
</dbReference>
<evidence type="ECO:0000313" key="9">
    <source>
        <dbReference type="EMBL" id="RSU13975.1"/>
    </source>
</evidence>
<sequence>MLLDIKQLEKKYTDKQYALKNITFQVAKGEFLVIIGPSGAGKSTLIRSINQLVKPTGGNIYFNNEDVTAVTGAALRKLRSRIGMIFQHYNLISRTNVLKNVLHGRLGKVSALTSTFGLYSQEEREKAVALLKTVGLEEHLYKKTKELSGGQMQRVGICRALMQEPQLILADEPIASLDPKSSETVMSYLKKVTEEQQLTCIVNLHQVEIAKRYATRIIGIRAGEIVFDGRPEALTEEAIQHIYNQPAATQADNKDWPLVHGGEAIYG</sequence>
<dbReference type="InterPro" id="IPR003439">
    <property type="entry name" value="ABC_transporter-like_ATP-bd"/>
</dbReference>
<dbReference type="GO" id="GO:0016020">
    <property type="term" value="C:membrane"/>
    <property type="evidence" value="ECO:0007669"/>
    <property type="project" value="InterPro"/>
</dbReference>
<dbReference type="PANTHER" id="PTHR43166">
    <property type="entry name" value="AMINO ACID IMPORT ATP-BINDING PROTEIN"/>
    <property type="match status" value="1"/>
</dbReference>
<keyword evidence="10" id="KW-1185">Reference proteome</keyword>
<dbReference type="PROSITE" id="PS00211">
    <property type="entry name" value="ABC_TRANSPORTER_1"/>
    <property type="match status" value="1"/>
</dbReference>
<dbReference type="RefSeq" id="WP_126812467.1">
    <property type="nucleotide sequence ID" value="NZ_NGKC01000002.1"/>
</dbReference>
<feature type="domain" description="ABC transporter" evidence="8">
    <location>
        <begin position="3"/>
        <end position="247"/>
    </location>
</feature>
<dbReference type="InterPro" id="IPR027417">
    <property type="entry name" value="P-loop_NTPase"/>
</dbReference>
<keyword evidence="7" id="KW-0472">Membrane</keyword>
<dbReference type="PROSITE" id="PS50893">
    <property type="entry name" value="ABC_TRANSPORTER_2"/>
    <property type="match status" value="1"/>
</dbReference>
<proteinExistence type="predicted"/>
<dbReference type="InterPro" id="IPR017871">
    <property type="entry name" value="ABC_transporter-like_CS"/>
</dbReference>
<evidence type="ECO:0000256" key="4">
    <source>
        <dbReference type="ARBA" id="ARBA00022840"/>
    </source>
</evidence>